<keyword evidence="2" id="KW-1185">Reference proteome</keyword>
<accession>A0A9W6JFF4</accession>
<dbReference type="RefSeq" id="WP_271202736.1">
    <property type="nucleotide sequence ID" value="NZ_BSFK01000001.1"/>
</dbReference>
<protein>
    <submittedName>
        <fullName evidence="1">Uncharacterized protein</fullName>
    </submittedName>
</protein>
<name>A0A9W6JFF4_9HYPH</name>
<evidence type="ECO:0000313" key="1">
    <source>
        <dbReference type="EMBL" id="GLK74749.1"/>
    </source>
</evidence>
<dbReference type="AlphaFoldDB" id="A0A9W6JFF4"/>
<organism evidence="1 2">
    <name type="scientific">Methylopila jiangsuensis</name>
    <dbReference type="NCBI Taxonomy" id="586230"/>
    <lineage>
        <taxon>Bacteria</taxon>
        <taxon>Pseudomonadati</taxon>
        <taxon>Pseudomonadota</taxon>
        <taxon>Alphaproteobacteria</taxon>
        <taxon>Hyphomicrobiales</taxon>
        <taxon>Methylopilaceae</taxon>
        <taxon>Methylopila</taxon>
    </lineage>
</organism>
<sequence length="97" mass="11382">MTKGDWTVYVDDNFHYMDKEERYRLGSFDSLEAAVAACRKIVDTFLQDNPAKTADELYEHYTLFGQDPWIMRPASASDTPLFSAWDYARRRCNELRS</sequence>
<proteinExistence type="predicted"/>
<gene>
    <name evidence="1" type="ORF">GCM10008171_00010</name>
</gene>
<evidence type="ECO:0000313" key="2">
    <source>
        <dbReference type="Proteomes" id="UP001143364"/>
    </source>
</evidence>
<dbReference type="Proteomes" id="UP001143364">
    <property type="component" value="Unassembled WGS sequence"/>
</dbReference>
<reference evidence="1" key="1">
    <citation type="journal article" date="2014" name="Int. J. Syst. Evol. Microbiol.">
        <title>Complete genome sequence of Corynebacterium casei LMG S-19264T (=DSM 44701T), isolated from a smear-ripened cheese.</title>
        <authorList>
            <consortium name="US DOE Joint Genome Institute (JGI-PGF)"/>
            <person name="Walter F."/>
            <person name="Albersmeier A."/>
            <person name="Kalinowski J."/>
            <person name="Ruckert C."/>
        </authorList>
    </citation>
    <scope>NUCLEOTIDE SEQUENCE</scope>
    <source>
        <strain evidence="1">VKM B-2555</strain>
    </source>
</reference>
<reference evidence="1" key="2">
    <citation type="submission" date="2023-01" db="EMBL/GenBank/DDBJ databases">
        <authorList>
            <person name="Sun Q."/>
            <person name="Evtushenko L."/>
        </authorList>
    </citation>
    <scope>NUCLEOTIDE SEQUENCE</scope>
    <source>
        <strain evidence="1">VKM B-2555</strain>
    </source>
</reference>
<dbReference type="EMBL" id="BSFK01000001">
    <property type="protein sequence ID" value="GLK74749.1"/>
    <property type="molecule type" value="Genomic_DNA"/>
</dbReference>
<comment type="caution">
    <text evidence="1">The sequence shown here is derived from an EMBL/GenBank/DDBJ whole genome shotgun (WGS) entry which is preliminary data.</text>
</comment>